<keyword evidence="5 6" id="KW-0472">Membrane</keyword>
<feature type="transmembrane region" description="Helical" evidence="6">
    <location>
        <begin position="248"/>
        <end position="268"/>
    </location>
</feature>
<keyword evidence="2" id="KW-0813">Transport</keyword>
<dbReference type="PANTHER" id="PTHR43243">
    <property type="entry name" value="INNER MEMBRANE TRANSPORTER YGJI-RELATED"/>
    <property type="match status" value="1"/>
</dbReference>
<evidence type="ECO:0000256" key="6">
    <source>
        <dbReference type="SAM" id="Phobius"/>
    </source>
</evidence>
<reference evidence="7" key="1">
    <citation type="submission" date="2020-11" db="EMBL/GenBank/DDBJ databases">
        <authorList>
            <person name="Tran Van P."/>
        </authorList>
    </citation>
    <scope>NUCLEOTIDE SEQUENCE</scope>
</reference>
<feature type="transmembrane region" description="Helical" evidence="6">
    <location>
        <begin position="312"/>
        <end position="330"/>
    </location>
</feature>
<evidence type="ECO:0000313" key="8">
    <source>
        <dbReference type="Proteomes" id="UP000678499"/>
    </source>
</evidence>
<gene>
    <name evidence="7" type="ORF">NMOB1V02_LOCUS11288</name>
</gene>
<evidence type="ECO:0000256" key="4">
    <source>
        <dbReference type="ARBA" id="ARBA00022989"/>
    </source>
</evidence>
<evidence type="ECO:0000256" key="2">
    <source>
        <dbReference type="ARBA" id="ARBA00022448"/>
    </source>
</evidence>
<feature type="transmembrane region" description="Helical" evidence="6">
    <location>
        <begin position="124"/>
        <end position="144"/>
    </location>
</feature>
<organism evidence="7">
    <name type="scientific">Notodromas monacha</name>
    <dbReference type="NCBI Taxonomy" id="399045"/>
    <lineage>
        <taxon>Eukaryota</taxon>
        <taxon>Metazoa</taxon>
        <taxon>Ecdysozoa</taxon>
        <taxon>Arthropoda</taxon>
        <taxon>Crustacea</taxon>
        <taxon>Oligostraca</taxon>
        <taxon>Ostracoda</taxon>
        <taxon>Podocopa</taxon>
        <taxon>Podocopida</taxon>
        <taxon>Cypridocopina</taxon>
        <taxon>Cypridoidea</taxon>
        <taxon>Cyprididae</taxon>
        <taxon>Notodromas</taxon>
    </lineage>
</organism>
<dbReference type="Gene3D" id="1.20.1740.10">
    <property type="entry name" value="Amino acid/polyamine transporter I"/>
    <property type="match status" value="1"/>
</dbReference>
<evidence type="ECO:0000313" key="7">
    <source>
        <dbReference type="EMBL" id="CAD7283675.1"/>
    </source>
</evidence>
<dbReference type="EMBL" id="OA887880">
    <property type="protein sequence ID" value="CAD7283675.1"/>
    <property type="molecule type" value="Genomic_DNA"/>
</dbReference>
<accession>A0A7R9C0N6</accession>
<feature type="transmembrane region" description="Helical" evidence="6">
    <location>
        <begin position="156"/>
        <end position="176"/>
    </location>
</feature>
<comment type="subcellular location">
    <subcellularLocation>
        <location evidence="1">Membrane</location>
        <topology evidence="1">Multi-pass membrane protein</topology>
    </subcellularLocation>
</comment>
<dbReference type="AlphaFoldDB" id="A0A7R9C0N6"/>
<evidence type="ECO:0000256" key="1">
    <source>
        <dbReference type="ARBA" id="ARBA00004141"/>
    </source>
</evidence>
<protein>
    <submittedName>
        <fullName evidence="7">Uncharacterized protein</fullName>
    </submittedName>
</protein>
<proteinExistence type="predicted"/>
<feature type="transmembrane region" description="Helical" evidence="6">
    <location>
        <begin position="280"/>
        <end position="300"/>
    </location>
</feature>
<dbReference type="Pfam" id="PF13520">
    <property type="entry name" value="AA_permease_2"/>
    <property type="match status" value="1"/>
</dbReference>
<evidence type="ECO:0000256" key="3">
    <source>
        <dbReference type="ARBA" id="ARBA00022692"/>
    </source>
</evidence>
<dbReference type="PANTHER" id="PTHR43243:SF4">
    <property type="entry name" value="CATIONIC AMINO ACID TRANSPORTER 4"/>
    <property type="match status" value="1"/>
</dbReference>
<dbReference type="OrthoDB" id="3900342at2759"/>
<dbReference type="GO" id="GO:0005886">
    <property type="term" value="C:plasma membrane"/>
    <property type="evidence" value="ECO:0007669"/>
    <property type="project" value="TreeGrafter"/>
</dbReference>
<dbReference type="InterPro" id="IPR002293">
    <property type="entry name" value="AA/rel_permease1"/>
</dbReference>
<dbReference type="Proteomes" id="UP000678499">
    <property type="component" value="Unassembled WGS sequence"/>
</dbReference>
<name>A0A7R9C0N6_9CRUS</name>
<dbReference type="GO" id="GO:0015171">
    <property type="term" value="F:amino acid transmembrane transporter activity"/>
    <property type="evidence" value="ECO:0007669"/>
    <property type="project" value="TreeGrafter"/>
</dbReference>
<keyword evidence="3 6" id="KW-0812">Transmembrane</keyword>
<evidence type="ECO:0000256" key="5">
    <source>
        <dbReference type="ARBA" id="ARBA00023136"/>
    </source>
</evidence>
<keyword evidence="8" id="KW-1185">Reference proteome</keyword>
<sequence length="337" mass="37313">MPTRRRQNEPTCCRKVWHKMSRVKKLEEPDESATQLNRCLGTRDAILLDPGWRRETAVCQGRAPMSSRFWSHFSSLITFAAVLMTCLLSRAGDERLRPRAACTCFVIVTDSAFFFIIASSKNELFLNNLFAALGAMVGSGGYVLEGVVVKDEAGPVAILCFLVSGLVTMMAAFCFAEFGVLIPRAGSAYVYAYVTLGEFWAFLVGWSLLVSTMTATVPLTHTFTGYVDDLANHWISNGTEQVFGTIDVFIFGRTPDILAAVLCVLMIVVKTGGVHSSSKINNIFTVFNMSVLTFVIVFGFYLADFKNWTDNFAPFGISGFLKGNPALFYVRRKYPMS</sequence>
<keyword evidence="4 6" id="KW-1133">Transmembrane helix</keyword>
<feature type="transmembrane region" description="Helical" evidence="6">
    <location>
        <begin position="69"/>
        <end position="92"/>
    </location>
</feature>
<feature type="transmembrane region" description="Helical" evidence="6">
    <location>
        <begin position="98"/>
        <end position="117"/>
    </location>
</feature>
<dbReference type="EMBL" id="CAJPEX010005843">
    <property type="protein sequence ID" value="CAG0923827.1"/>
    <property type="molecule type" value="Genomic_DNA"/>
</dbReference>
<feature type="transmembrane region" description="Helical" evidence="6">
    <location>
        <begin position="188"/>
        <end position="209"/>
    </location>
</feature>